<evidence type="ECO:0000256" key="1">
    <source>
        <dbReference type="SAM" id="MobiDB-lite"/>
    </source>
</evidence>
<dbReference type="AlphaFoldDB" id="A0A1V9ZIL2"/>
<keyword evidence="3" id="KW-0732">Signal</keyword>
<feature type="transmembrane region" description="Helical" evidence="2">
    <location>
        <begin position="323"/>
        <end position="346"/>
    </location>
</feature>
<evidence type="ECO:0000313" key="4">
    <source>
        <dbReference type="EMBL" id="OQR97824.1"/>
    </source>
</evidence>
<sequence>MKFLFVATLCLSALFSGVNAEHKSKCKKLVHVCQDGVTKVYPNPWNECEFDLCPEDFDDGDYSSDDDEAEDDDTEMPVKATCKHISYLCSDGVTKVSPNPFNNCEFDLCPDEIEAEDLSIEDIIDVEETTPAPTPVPNSKDGKQVTATPTSAPKQVTWHVVSAESVLTPLREAVNSAFALYNSTQICDQLSIEYDSIERKNSTDMTDSDHKKHAKKHKQDALHSFHVVVSVDCSLKGEDQVSGKFILNMERHGKNEAQAYQLVECGHLGSWGDIVNWLAVRNNVGYCQTPTQKNKFDSQPLQYVNYHAKQLTMIDTIVRNKNYLAIVATIVGAIAVAIIVCVVICLRRRYCNYRKLNNKTLPPACAMDHDDKDIEIDVNVVLDLPKKKQPESEPEITAKQHQSNCLMRNVLS</sequence>
<keyword evidence="5" id="KW-1185">Reference proteome</keyword>
<dbReference type="STRING" id="74557.A0A1V9ZIL2"/>
<dbReference type="OrthoDB" id="75563at2759"/>
<evidence type="ECO:0000313" key="5">
    <source>
        <dbReference type="Proteomes" id="UP000243217"/>
    </source>
</evidence>
<organism evidence="4 5">
    <name type="scientific">Thraustotheca clavata</name>
    <dbReference type="NCBI Taxonomy" id="74557"/>
    <lineage>
        <taxon>Eukaryota</taxon>
        <taxon>Sar</taxon>
        <taxon>Stramenopiles</taxon>
        <taxon>Oomycota</taxon>
        <taxon>Saprolegniomycetes</taxon>
        <taxon>Saprolegniales</taxon>
        <taxon>Achlyaceae</taxon>
        <taxon>Thraustotheca</taxon>
    </lineage>
</organism>
<evidence type="ECO:0008006" key="6">
    <source>
        <dbReference type="Google" id="ProtNLM"/>
    </source>
</evidence>
<dbReference type="EMBL" id="JNBS01001886">
    <property type="protein sequence ID" value="OQR97824.1"/>
    <property type="molecule type" value="Genomic_DNA"/>
</dbReference>
<name>A0A1V9ZIL2_9STRA</name>
<protein>
    <recommendedName>
        <fullName evidence="6">Secreted protein</fullName>
    </recommendedName>
</protein>
<keyword evidence="2" id="KW-0472">Membrane</keyword>
<gene>
    <name evidence="4" type="ORF">THRCLA_06848</name>
</gene>
<accession>A0A1V9ZIL2</accession>
<reference evidence="4 5" key="1">
    <citation type="journal article" date="2014" name="Genome Biol. Evol.">
        <title>The secreted proteins of Achlya hypogyna and Thraustotheca clavata identify the ancestral oomycete secretome and reveal gene acquisitions by horizontal gene transfer.</title>
        <authorList>
            <person name="Misner I."/>
            <person name="Blouin N."/>
            <person name="Leonard G."/>
            <person name="Richards T.A."/>
            <person name="Lane C.E."/>
        </authorList>
    </citation>
    <scope>NUCLEOTIDE SEQUENCE [LARGE SCALE GENOMIC DNA]</scope>
    <source>
        <strain evidence="4 5">ATCC 34112</strain>
    </source>
</reference>
<feature type="region of interest" description="Disordered" evidence="1">
    <location>
        <begin position="127"/>
        <end position="151"/>
    </location>
</feature>
<proteinExistence type="predicted"/>
<evidence type="ECO:0000256" key="2">
    <source>
        <dbReference type="SAM" id="Phobius"/>
    </source>
</evidence>
<keyword evidence="2" id="KW-1133">Transmembrane helix</keyword>
<keyword evidence="2" id="KW-0812">Transmembrane</keyword>
<evidence type="ECO:0000256" key="3">
    <source>
        <dbReference type="SAM" id="SignalP"/>
    </source>
</evidence>
<comment type="caution">
    <text evidence="4">The sequence shown here is derived from an EMBL/GenBank/DDBJ whole genome shotgun (WGS) entry which is preliminary data.</text>
</comment>
<dbReference type="Proteomes" id="UP000243217">
    <property type="component" value="Unassembled WGS sequence"/>
</dbReference>
<feature type="chain" id="PRO_5013184409" description="Secreted protein" evidence="3">
    <location>
        <begin position="21"/>
        <end position="412"/>
    </location>
</feature>
<feature type="signal peptide" evidence="3">
    <location>
        <begin position="1"/>
        <end position="20"/>
    </location>
</feature>